<dbReference type="EMBL" id="KV441549">
    <property type="protein sequence ID" value="OAG11008.1"/>
    <property type="molecule type" value="Genomic_DNA"/>
</dbReference>
<keyword evidence="3" id="KW-1185">Reference proteome</keyword>
<feature type="region of interest" description="Disordered" evidence="1">
    <location>
        <begin position="47"/>
        <end position="70"/>
    </location>
</feature>
<organism evidence="2 3">
    <name type="scientific">Paraphaeosphaeria sporulosa</name>
    <dbReference type="NCBI Taxonomy" id="1460663"/>
    <lineage>
        <taxon>Eukaryota</taxon>
        <taxon>Fungi</taxon>
        <taxon>Dikarya</taxon>
        <taxon>Ascomycota</taxon>
        <taxon>Pezizomycotina</taxon>
        <taxon>Dothideomycetes</taxon>
        <taxon>Pleosporomycetidae</taxon>
        <taxon>Pleosporales</taxon>
        <taxon>Massarineae</taxon>
        <taxon>Didymosphaeriaceae</taxon>
        <taxon>Paraphaeosphaeria</taxon>
    </lineage>
</organism>
<dbReference type="InParanoid" id="A0A177CVF9"/>
<dbReference type="OrthoDB" id="3800663at2759"/>
<evidence type="ECO:0000313" key="2">
    <source>
        <dbReference type="EMBL" id="OAG11008.1"/>
    </source>
</evidence>
<dbReference type="Proteomes" id="UP000077069">
    <property type="component" value="Unassembled WGS sequence"/>
</dbReference>
<evidence type="ECO:0000256" key="1">
    <source>
        <dbReference type="SAM" id="MobiDB-lite"/>
    </source>
</evidence>
<accession>A0A177CVF9</accession>
<protein>
    <submittedName>
        <fullName evidence="2">Uncharacterized protein</fullName>
    </submittedName>
</protein>
<dbReference type="RefSeq" id="XP_018041373.1">
    <property type="nucleotide sequence ID" value="XM_018180023.1"/>
</dbReference>
<dbReference type="GeneID" id="28763509"/>
<evidence type="ECO:0000313" key="3">
    <source>
        <dbReference type="Proteomes" id="UP000077069"/>
    </source>
</evidence>
<feature type="compositionally biased region" description="Low complexity" evidence="1">
    <location>
        <begin position="47"/>
        <end position="67"/>
    </location>
</feature>
<gene>
    <name evidence="2" type="ORF">CC84DRAFT_1173309</name>
</gene>
<sequence>MSANPFSDTLYRVPSDEHITNSKALEWPCIVQVPIIKASAPAPASAWSPSTASSTSADASPTSITASTPPPPPYTALSWSAADLTYLLAILYPTQMSSASMSISTHPTDPLDLFSPVQLDLFLHTKCSPAPSSAYAPTAPIGTGRPNSRFLLASASGTTAPEARKALAHRILQNAGKEMVLGCVSAYYALLTDVHSCDAATLSSLRRGIEVMKDVGEKEWAGRREQLRAAGVDGGWGVEARLEGWLLEGGWYELGFWGGCVQRAGAMGMDERDERVKMYGGVVGFLGVVGGEVGWC</sequence>
<dbReference type="AlphaFoldDB" id="A0A177CVF9"/>
<name>A0A177CVF9_9PLEO</name>
<proteinExistence type="predicted"/>
<reference evidence="2 3" key="1">
    <citation type="submission" date="2016-05" db="EMBL/GenBank/DDBJ databases">
        <title>Comparative analysis of secretome profiles of manganese(II)-oxidizing ascomycete fungi.</title>
        <authorList>
            <consortium name="DOE Joint Genome Institute"/>
            <person name="Zeiner C.A."/>
            <person name="Purvine S.O."/>
            <person name="Zink E.M."/>
            <person name="Wu S."/>
            <person name="Pasa-Tolic L."/>
            <person name="Chaput D.L."/>
            <person name="Haridas S."/>
            <person name="Grigoriev I.V."/>
            <person name="Santelli C.M."/>
            <person name="Hansel C.M."/>
        </authorList>
    </citation>
    <scope>NUCLEOTIDE SEQUENCE [LARGE SCALE GENOMIC DNA]</scope>
    <source>
        <strain evidence="2 3">AP3s5-JAC2a</strain>
    </source>
</reference>